<comment type="subcellular location">
    <subcellularLocation>
        <location evidence="1">Plastid</location>
        <location evidence="1">Chloroplast stroma</location>
    </subcellularLocation>
</comment>
<name>A0A7J7P2Q3_9MAGN</name>
<dbReference type="OrthoDB" id="2014558at2759"/>
<evidence type="ECO:0000256" key="1">
    <source>
        <dbReference type="ARBA" id="ARBA00004470"/>
    </source>
</evidence>
<keyword evidence="3" id="KW-1185">Reference proteome</keyword>
<accession>A0A7J7P2Q3</accession>
<dbReference type="Gene3D" id="3.40.50.300">
    <property type="entry name" value="P-loop containing nucleotide triphosphate hydrolases"/>
    <property type="match status" value="1"/>
</dbReference>
<dbReference type="InterPro" id="IPR044960">
    <property type="entry name" value="RCA-like"/>
</dbReference>
<organism evidence="2 3">
    <name type="scientific">Kingdonia uniflora</name>
    <dbReference type="NCBI Taxonomy" id="39325"/>
    <lineage>
        <taxon>Eukaryota</taxon>
        <taxon>Viridiplantae</taxon>
        <taxon>Streptophyta</taxon>
        <taxon>Embryophyta</taxon>
        <taxon>Tracheophyta</taxon>
        <taxon>Spermatophyta</taxon>
        <taxon>Magnoliopsida</taxon>
        <taxon>Ranunculales</taxon>
        <taxon>Circaeasteraceae</taxon>
        <taxon>Kingdonia</taxon>
    </lineage>
</organism>
<protein>
    <submittedName>
        <fullName evidence="2">Uncharacterized protein</fullName>
    </submittedName>
</protein>
<dbReference type="PANTHER" id="PTHR32429">
    <property type="match status" value="1"/>
</dbReference>
<dbReference type="AlphaFoldDB" id="A0A7J7P2Q3"/>
<dbReference type="Proteomes" id="UP000541444">
    <property type="component" value="Unassembled WGS sequence"/>
</dbReference>
<proteinExistence type="predicted"/>
<dbReference type="GO" id="GO:0009570">
    <property type="term" value="C:chloroplast stroma"/>
    <property type="evidence" value="ECO:0007669"/>
    <property type="project" value="UniProtKB-SubCell"/>
</dbReference>
<dbReference type="PANTHER" id="PTHR32429:SF11">
    <property type="entry name" value="RIBULOSE BISPHOSPHATE CARBOXYLASE_OXYGENASE ACTIVASE, CHLOROPLASTIC"/>
    <property type="match status" value="1"/>
</dbReference>
<reference evidence="2 3" key="1">
    <citation type="journal article" date="2020" name="IScience">
        <title>Genome Sequencing of the Endangered Kingdonia uniflora (Circaeasteraceae, Ranunculales) Reveals Potential Mechanisms of Evolutionary Specialization.</title>
        <authorList>
            <person name="Sun Y."/>
            <person name="Deng T."/>
            <person name="Zhang A."/>
            <person name="Moore M.J."/>
            <person name="Landis J.B."/>
            <person name="Lin N."/>
            <person name="Zhang H."/>
            <person name="Zhang X."/>
            <person name="Huang J."/>
            <person name="Zhang X."/>
            <person name="Sun H."/>
            <person name="Wang H."/>
        </authorList>
    </citation>
    <scope>NUCLEOTIDE SEQUENCE [LARGE SCALE GENOMIC DNA]</scope>
    <source>
        <strain evidence="2">TB1705</strain>
        <tissue evidence="2">Leaf</tissue>
    </source>
</reference>
<sequence length="87" mass="9916">MMGKMTCLMINDIDAGLGRFGNTQMTVNNQIVVGTLMNLCDNPTRVSIGQNWRESDIHIEFLQPTHEDIINIVHRMYERDGIPRDAV</sequence>
<evidence type="ECO:0000313" key="2">
    <source>
        <dbReference type="EMBL" id="KAF6173711.1"/>
    </source>
</evidence>
<dbReference type="EMBL" id="JACGCM010000330">
    <property type="protein sequence ID" value="KAF6173711.1"/>
    <property type="molecule type" value="Genomic_DNA"/>
</dbReference>
<comment type="caution">
    <text evidence="2">The sequence shown here is derived from an EMBL/GenBank/DDBJ whole genome shotgun (WGS) entry which is preliminary data.</text>
</comment>
<gene>
    <name evidence="2" type="ORF">GIB67_002335</name>
</gene>
<dbReference type="InterPro" id="IPR027417">
    <property type="entry name" value="P-loop_NTPase"/>
</dbReference>
<evidence type="ECO:0000313" key="3">
    <source>
        <dbReference type="Proteomes" id="UP000541444"/>
    </source>
</evidence>